<accession>A0A8S4G4T8</accession>
<dbReference type="SMART" id="SM00020">
    <property type="entry name" value="Tryp_SPc"/>
    <property type="match status" value="1"/>
</dbReference>
<dbReference type="Pfam" id="PF00089">
    <property type="entry name" value="Trypsin"/>
    <property type="match status" value="1"/>
</dbReference>
<comment type="similarity">
    <text evidence="2">Belongs to the peptidase S1 family. CLIP subfamily.</text>
</comment>
<dbReference type="GO" id="GO:0004252">
    <property type="term" value="F:serine-type endopeptidase activity"/>
    <property type="evidence" value="ECO:0007669"/>
    <property type="project" value="InterPro"/>
</dbReference>
<dbReference type="CDD" id="cd00190">
    <property type="entry name" value="Tryp_SPc"/>
    <property type="match status" value="1"/>
</dbReference>
<sequence>MGAKRLMMLMMVSTDCGRVTPESTQLVAGGVSAKHGELPWHVGVYKKTTEPYKQICGGSIVTQTLVISAAHCFWDDTLKLQEAKNYAVAAGKIYKPWSEPADTEAQKRDVENIVVPDKFFGAETNFDYDLALVFLKEPFEYRSFIKPVCLNFNKRVEAEQLRPGSYGKVAGWGFTGPQSPPSAVLKVVELPYMDEGSCLRSAPEGYRDLVTSQKFCAGSEDGKTVCKGDSGGGLVFPSKELGVVRYYLRGVVSTAPKGYDICNVGTITTFSHLSKMEGYIKPFLVQRS</sequence>
<evidence type="ECO:0000313" key="4">
    <source>
        <dbReference type="EMBL" id="CAG9134477.1"/>
    </source>
</evidence>
<dbReference type="PANTHER" id="PTHR24256">
    <property type="entry name" value="TRYPTASE-RELATED"/>
    <property type="match status" value="1"/>
</dbReference>
<dbReference type="InterPro" id="IPR001314">
    <property type="entry name" value="Peptidase_S1A"/>
</dbReference>
<dbReference type="InterPro" id="IPR018114">
    <property type="entry name" value="TRYPSIN_HIS"/>
</dbReference>
<dbReference type="PROSITE" id="PS00134">
    <property type="entry name" value="TRYPSIN_HIS"/>
    <property type="match status" value="1"/>
</dbReference>
<dbReference type="GO" id="GO:0006508">
    <property type="term" value="P:proteolysis"/>
    <property type="evidence" value="ECO:0007669"/>
    <property type="project" value="InterPro"/>
</dbReference>
<evidence type="ECO:0000259" key="3">
    <source>
        <dbReference type="PROSITE" id="PS50240"/>
    </source>
</evidence>
<comment type="caution">
    <text evidence="4">The sequence shown here is derived from an EMBL/GenBank/DDBJ whole genome shotgun (WGS) entry which is preliminary data.</text>
</comment>
<keyword evidence="5" id="KW-1185">Reference proteome</keyword>
<organism evidence="4 5">
    <name type="scientific">Plutella xylostella</name>
    <name type="common">Diamondback moth</name>
    <name type="synonym">Plutella maculipennis</name>
    <dbReference type="NCBI Taxonomy" id="51655"/>
    <lineage>
        <taxon>Eukaryota</taxon>
        <taxon>Metazoa</taxon>
        <taxon>Ecdysozoa</taxon>
        <taxon>Arthropoda</taxon>
        <taxon>Hexapoda</taxon>
        <taxon>Insecta</taxon>
        <taxon>Pterygota</taxon>
        <taxon>Neoptera</taxon>
        <taxon>Endopterygota</taxon>
        <taxon>Lepidoptera</taxon>
        <taxon>Glossata</taxon>
        <taxon>Ditrysia</taxon>
        <taxon>Yponomeutoidea</taxon>
        <taxon>Plutellidae</taxon>
        <taxon>Plutella</taxon>
    </lineage>
</organism>
<dbReference type="Proteomes" id="UP000653454">
    <property type="component" value="Unassembled WGS sequence"/>
</dbReference>
<dbReference type="SUPFAM" id="SSF50494">
    <property type="entry name" value="Trypsin-like serine proteases"/>
    <property type="match status" value="1"/>
</dbReference>
<dbReference type="InterPro" id="IPR043504">
    <property type="entry name" value="Peptidase_S1_PA_chymotrypsin"/>
</dbReference>
<keyword evidence="1" id="KW-1015">Disulfide bond</keyword>
<dbReference type="PROSITE" id="PS50240">
    <property type="entry name" value="TRYPSIN_DOM"/>
    <property type="match status" value="1"/>
</dbReference>
<proteinExistence type="inferred from homology"/>
<dbReference type="AlphaFoldDB" id="A0A8S4G4T8"/>
<dbReference type="InterPro" id="IPR009003">
    <property type="entry name" value="Peptidase_S1_PA"/>
</dbReference>
<dbReference type="PRINTS" id="PR00722">
    <property type="entry name" value="CHYMOTRYPSIN"/>
</dbReference>
<dbReference type="InterPro" id="IPR001254">
    <property type="entry name" value="Trypsin_dom"/>
</dbReference>
<evidence type="ECO:0000256" key="2">
    <source>
        <dbReference type="ARBA" id="ARBA00024195"/>
    </source>
</evidence>
<evidence type="ECO:0000313" key="5">
    <source>
        <dbReference type="Proteomes" id="UP000653454"/>
    </source>
</evidence>
<dbReference type="Gene3D" id="2.40.10.10">
    <property type="entry name" value="Trypsin-like serine proteases"/>
    <property type="match status" value="1"/>
</dbReference>
<evidence type="ECO:0000256" key="1">
    <source>
        <dbReference type="ARBA" id="ARBA00023157"/>
    </source>
</evidence>
<protein>
    <submittedName>
        <fullName evidence="4">(diamondback moth) hypothetical protein</fullName>
    </submittedName>
</protein>
<dbReference type="EMBL" id="CAJHNJ030000078">
    <property type="protein sequence ID" value="CAG9134477.1"/>
    <property type="molecule type" value="Genomic_DNA"/>
</dbReference>
<feature type="domain" description="Peptidase S1" evidence="3">
    <location>
        <begin position="27"/>
        <end position="285"/>
    </location>
</feature>
<name>A0A8S4G4T8_PLUXY</name>
<reference evidence="4" key="1">
    <citation type="submission" date="2020-11" db="EMBL/GenBank/DDBJ databases">
        <authorList>
            <person name="Whiteford S."/>
        </authorList>
    </citation>
    <scope>NUCLEOTIDE SEQUENCE</scope>
</reference>
<gene>
    <name evidence="4" type="ORF">PLXY2_LOCUS12715</name>
</gene>
<dbReference type="InterPro" id="IPR051487">
    <property type="entry name" value="Ser/Thr_Proteases_Immune/Dev"/>
</dbReference>